<dbReference type="KEGG" id="ahb:bsdtb5_32480"/>
<evidence type="ECO:0000313" key="2">
    <source>
        <dbReference type="Proteomes" id="UP000595897"/>
    </source>
</evidence>
<sequence>MKRLLIIFLCMILSVVLVACKIPIGEEKNPIKVPSTLKVNKDGFIGVILPTNLFGGENVTAEELKQQFANDTGHKSKDMYSEVKVNSDGTLTLFYTKKQYKSDINRMYQYGLLKQFIDPSSEQNVGVTSIDKVVYDNDKLTHITVLVNKTFYPLGTDRLLSGLGIALYAGQYQILAGTNPDDWNVTIVVKDKETNEKISTTKYPNDKMYDAQSYIN</sequence>
<dbReference type="AlphaFoldDB" id="A0A7R7IDP9"/>
<evidence type="ECO:0000313" key="1">
    <source>
        <dbReference type="EMBL" id="BCN31953.1"/>
    </source>
</evidence>
<dbReference type="RefSeq" id="WP_271713040.1">
    <property type="nucleotide sequence ID" value="NZ_AP024169.1"/>
</dbReference>
<dbReference type="EMBL" id="AP024169">
    <property type="protein sequence ID" value="BCN31953.1"/>
    <property type="molecule type" value="Genomic_DNA"/>
</dbReference>
<accession>A0A7R7IDP9</accession>
<dbReference type="PROSITE" id="PS51257">
    <property type="entry name" value="PROKAR_LIPOPROTEIN"/>
    <property type="match status" value="1"/>
</dbReference>
<gene>
    <name evidence="1" type="ORF">bsdtb5_32480</name>
</gene>
<organism evidence="1 2">
    <name type="scientific">Anaeromicropila herbilytica</name>
    <dbReference type="NCBI Taxonomy" id="2785025"/>
    <lineage>
        <taxon>Bacteria</taxon>
        <taxon>Bacillati</taxon>
        <taxon>Bacillota</taxon>
        <taxon>Clostridia</taxon>
        <taxon>Lachnospirales</taxon>
        <taxon>Lachnospiraceae</taxon>
        <taxon>Anaeromicropila</taxon>
    </lineage>
</organism>
<dbReference type="Proteomes" id="UP000595897">
    <property type="component" value="Chromosome"/>
</dbReference>
<keyword evidence="2" id="KW-1185">Reference proteome</keyword>
<reference evidence="1 2" key="1">
    <citation type="submission" date="2020-11" db="EMBL/GenBank/DDBJ databases">
        <title>Draft genome sequencing of a Lachnospiraceae strain isolated from anoxic soil subjected to BSD treatment.</title>
        <authorList>
            <person name="Uek A."/>
            <person name="Tonouchi A."/>
        </authorList>
    </citation>
    <scope>NUCLEOTIDE SEQUENCE [LARGE SCALE GENOMIC DNA]</scope>
    <source>
        <strain evidence="1 2">TB5</strain>
    </source>
</reference>
<name>A0A7R7IDP9_9FIRM</name>
<protein>
    <submittedName>
        <fullName evidence="1">Uncharacterized protein</fullName>
    </submittedName>
</protein>
<proteinExistence type="predicted"/>